<dbReference type="Pfam" id="PF08666">
    <property type="entry name" value="SAF"/>
    <property type="match status" value="1"/>
</dbReference>
<dbReference type="RefSeq" id="WP_181473887.1">
    <property type="nucleotide sequence ID" value="NZ_JACEFG010000005.1"/>
</dbReference>
<sequence length="266" mass="29788">MKKIFRWAIPFLLMVGGIGFMLAYDFYLQPMLNTEEVIVLNKNIAFADEITSSDLSIQKVNKDHVVEGALRRDQLDLVLNKRASIDLASGTQINKSLIDSYNLVPDTNKGEFIAPIPESWLFAVPGTLRKAFVADFYAISDGEAVDIEQLIKDSEELGGKASSEEGNEKENESLIKDTEEVSNAVEKTQDPILENVRVASVRDRSNSEVITTDDQTESGSGSIAELEIVADEEKLETIQRYVDKGYKLYVVYQFNMEDTQDEEGEQ</sequence>
<evidence type="ECO:0000256" key="1">
    <source>
        <dbReference type="SAM" id="Phobius"/>
    </source>
</evidence>
<dbReference type="Proteomes" id="UP000571017">
    <property type="component" value="Unassembled WGS sequence"/>
</dbReference>
<keyword evidence="4" id="KW-1185">Reference proteome</keyword>
<proteinExistence type="predicted"/>
<gene>
    <name evidence="3" type="ORF">H0266_18260</name>
</gene>
<dbReference type="CDD" id="cd11614">
    <property type="entry name" value="SAF_CpaB_FlgA_like"/>
    <property type="match status" value="1"/>
</dbReference>
<keyword evidence="1" id="KW-1133">Transmembrane helix</keyword>
<feature type="transmembrane region" description="Helical" evidence="1">
    <location>
        <begin position="7"/>
        <end position="27"/>
    </location>
</feature>
<dbReference type="AlphaFoldDB" id="A0A838CZS2"/>
<comment type="caution">
    <text evidence="3">The sequence shown here is derived from an EMBL/GenBank/DDBJ whole genome shotgun (WGS) entry which is preliminary data.</text>
</comment>
<evidence type="ECO:0000259" key="2">
    <source>
        <dbReference type="SMART" id="SM00858"/>
    </source>
</evidence>
<organism evidence="3 4">
    <name type="scientific">Halobacillus locisalis</name>
    <dbReference type="NCBI Taxonomy" id="220753"/>
    <lineage>
        <taxon>Bacteria</taxon>
        <taxon>Bacillati</taxon>
        <taxon>Bacillota</taxon>
        <taxon>Bacilli</taxon>
        <taxon>Bacillales</taxon>
        <taxon>Bacillaceae</taxon>
        <taxon>Halobacillus</taxon>
    </lineage>
</organism>
<keyword evidence="1" id="KW-0472">Membrane</keyword>
<dbReference type="SMART" id="SM00858">
    <property type="entry name" value="SAF"/>
    <property type="match status" value="1"/>
</dbReference>
<dbReference type="EMBL" id="JACEFG010000005">
    <property type="protein sequence ID" value="MBA2176826.1"/>
    <property type="molecule type" value="Genomic_DNA"/>
</dbReference>
<evidence type="ECO:0000313" key="4">
    <source>
        <dbReference type="Proteomes" id="UP000571017"/>
    </source>
</evidence>
<accession>A0A838CZS2</accession>
<evidence type="ECO:0000313" key="3">
    <source>
        <dbReference type="EMBL" id="MBA2176826.1"/>
    </source>
</evidence>
<keyword evidence="1" id="KW-0812">Transmembrane</keyword>
<reference evidence="3 4" key="1">
    <citation type="journal article" date="2004" name="Extremophiles">
        <title>Halobacillus locisalis sp. nov., a halophilic bacterium isolated from a marine solar saltern of the Yellow Sea in Korea.</title>
        <authorList>
            <person name="Yoon J.H."/>
            <person name="Kang K.H."/>
            <person name="Oh T.K."/>
            <person name="Park Y.H."/>
        </authorList>
    </citation>
    <scope>NUCLEOTIDE SEQUENCE [LARGE SCALE GENOMIC DNA]</scope>
    <source>
        <strain evidence="3 4">KCTC 3788</strain>
    </source>
</reference>
<dbReference type="InterPro" id="IPR013974">
    <property type="entry name" value="SAF"/>
</dbReference>
<name>A0A838CZS2_9BACI</name>
<feature type="domain" description="SAF" evidence="2">
    <location>
        <begin position="35"/>
        <end position="99"/>
    </location>
</feature>
<protein>
    <submittedName>
        <fullName evidence="3">SAF domain-containing protein</fullName>
    </submittedName>
</protein>